<dbReference type="Gene3D" id="3.90.220.20">
    <property type="entry name" value="DNA methylase specificity domains"/>
    <property type="match status" value="2"/>
</dbReference>
<dbReference type="PANTHER" id="PTHR43140">
    <property type="entry name" value="TYPE-1 RESTRICTION ENZYME ECOKI SPECIFICITY PROTEIN"/>
    <property type="match status" value="1"/>
</dbReference>
<feature type="domain" description="Type I restriction modification DNA specificity" evidence="6">
    <location>
        <begin position="265"/>
        <end position="442"/>
    </location>
</feature>
<evidence type="ECO:0000313" key="8">
    <source>
        <dbReference type="Proteomes" id="UP000234366"/>
    </source>
</evidence>
<dbReference type="InterPro" id="IPR051212">
    <property type="entry name" value="Type-I_RE_S_subunit"/>
</dbReference>
<keyword evidence="3" id="KW-0238">DNA-binding</keyword>
<evidence type="ECO:0000256" key="3">
    <source>
        <dbReference type="ARBA" id="ARBA00023125"/>
    </source>
</evidence>
<gene>
    <name evidence="7" type="ORF">CWD84_06760</name>
</gene>
<feature type="coiled-coil region" evidence="5">
    <location>
        <begin position="170"/>
        <end position="207"/>
    </location>
</feature>
<dbReference type="CDD" id="cd17263">
    <property type="entry name" value="RMtype1_S_AbaB8300I-TRD1-CR1_like"/>
    <property type="match status" value="1"/>
</dbReference>
<organism evidence="7 8">
    <name type="scientific">Bacillus siamensis</name>
    <dbReference type="NCBI Taxonomy" id="659243"/>
    <lineage>
        <taxon>Bacteria</taxon>
        <taxon>Bacillati</taxon>
        <taxon>Bacillota</taxon>
        <taxon>Bacilli</taxon>
        <taxon>Bacillales</taxon>
        <taxon>Bacillaceae</taxon>
        <taxon>Bacillus</taxon>
        <taxon>Bacillus amyloliquefaciens group</taxon>
    </lineage>
</organism>
<evidence type="ECO:0000256" key="5">
    <source>
        <dbReference type="SAM" id="Coils"/>
    </source>
</evidence>
<evidence type="ECO:0000313" key="7">
    <source>
        <dbReference type="EMBL" id="AUJ76522.1"/>
    </source>
</evidence>
<keyword evidence="8" id="KW-1185">Reference proteome</keyword>
<dbReference type="GO" id="GO:0009307">
    <property type="term" value="P:DNA restriction-modification system"/>
    <property type="evidence" value="ECO:0007669"/>
    <property type="project" value="UniProtKB-KW"/>
</dbReference>
<dbReference type="PANTHER" id="PTHR43140:SF1">
    <property type="entry name" value="TYPE I RESTRICTION ENZYME ECOKI SPECIFICITY SUBUNIT"/>
    <property type="match status" value="1"/>
</dbReference>
<proteinExistence type="inferred from homology"/>
<name>A0AAI8HM39_9BACI</name>
<keyword evidence="5" id="KW-0175">Coiled coil</keyword>
<dbReference type="RefSeq" id="WP_060964619.1">
    <property type="nucleotide sequence ID" value="NZ_CP025001.1"/>
</dbReference>
<dbReference type="InterPro" id="IPR000055">
    <property type="entry name" value="Restrct_endonuc_typeI_TRD"/>
</dbReference>
<dbReference type="KEGG" id="bsia:CWD84_06760"/>
<keyword evidence="2" id="KW-0680">Restriction system</keyword>
<dbReference type="SUPFAM" id="SSF116734">
    <property type="entry name" value="DNA methylase specificity domain"/>
    <property type="match status" value="2"/>
</dbReference>
<feature type="domain" description="Type I restriction modification DNA specificity" evidence="6">
    <location>
        <begin position="27"/>
        <end position="197"/>
    </location>
</feature>
<evidence type="ECO:0000256" key="4">
    <source>
        <dbReference type="ARBA" id="ARBA00038652"/>
    </source>
</evidence>
<dbReference type="EMBL" id="CP025001">
    <property type="protein sequence ID" value="AUJ76522.1"/>
    <property type="molecule type" value="Genomic_DNA"/>
</dbReference>
<reference evidence="7 8" key="1">
    <citation type="submission" date="2017-11" db="EMBL/GenBank/DDBJ databases">
        <title>Genome sequence and genome mining of multiple bioactive secondary metabolites from a deep sea-derived Bacillus siamensis SCSIO 05746.</title>
        <authorList>
            <person name="Pan H.-Q."/>
            <person name="Ju J.-H."/>
        </authorList>
    </citation>
    <scope>NUCLEOTIDE SEQUENCE [LARGE SCALE GENOMIC DNA]</scope>
    <source>
        <strain evidence="7 8">SCSIO 05746</strain>
    </source>
</reference>
<dbReference type="CDD" id="cd17524">
    <property type="entry name" value="RMtype1_S_EcoUTORF5051P-TRD2-CR2_like"/>
    <property type="match status" value="1"/>
</dbReference>
<dbReference type="Proteomes" id="UP000234366">
    <property type="component" value="Chromosome"/>
</dbReference>
<dbReference type="GO" id="GO:0003677">
    <property type="term" value="F:DNA binding"/>
    <property type="evidence" value="ECO:0007669"/>
    <property type="project" value="UniProtKB-KW"/>
</dbReference>
<protein>
    <recommendedName>
        <fullName evidence="6">Type I restriction modification DNA specificity domain-containing protein</fullName>
    </recommendedName>
</protein>
<evidence type="ECO:0000256" key="1">
    <source>
        <dbReference type="ARBA" id="ARBA00010923"/>
    </source>
</evidence>
<comment type="similarity">
    <text evidence="1">Belongs to the type-I restriction system S methylase family.</text>
</comment>
<dbReference type="Pfam" id="PF01420">
    <property type="entry name" value="Methylase_S"/>
    <property type="match status" value="2"/>
</dbReference>
<comment type="subunit">
    <text evidence="4">The methyltransferase is composed of M and S polypeptides.</text>
</comment>
<dbReference type="REBASE" id="226414">
    <property type="entry name" value="S.Bsi5746ORF6755P"/>
</dbReference>
<sequence length="489" mass="56559">MSKKKKTIEELLEEALVPKEEQTYEVPENWVYFKFTSIFDVQGGTQPPKSQFVDEEREGYVRLVQIRDFSSDKYKTYIPNTQKLRKMKEEDILIARYGASIGRILTGLSGAYNVALAKVVYPKGKVDKKFLFWLLKSEHFQIPLMGISRSAQSGFNKNDLSYFKMPLPPLNEQKRIAEKVERLLSKIEEAKQLIEEAKETFELRRAAILDKAFRGELTRKWRGENADITTANEWIEQINLLKEGTKTKYKDQLDSSILEKLYKLPKEWKWVRLNDLIEASTYGTSAKTNDDVTGTPVLRMGNIVDGYLELNNLKYLPNNHEDVLKYDLQTNDLLFNRTNSYELVGKTSVITEDVSERFTFASYLIRVRLFYKDFLASYVSHYINSHVGRKILLSMVTQQVGQANINSQKLASLPIPLPSQEEVMEITNWLNNYRELESKQKEMILVEENIEALKQSILSKAFRGELGTNDPGEESAIELLKEVLQEQVK</sequence>
<dbReference type="AlphaFoldDB" id="A0AAI8HM39"/>
<accession>A0AAI8HM39</accession>
<evidence type="ECO:0000256" key="2">
    <source>
        <dbReference type="ARBA" id="ARBA00022747"/>
    </source>
</evidence>
<evidence type="ECO:0000259" key="6">
    <source>
        <dbReference type="Pfam" id="PF01420"/>
    </source>
</evidence>
<dbReference type="InterPro" id="IPR044946">
    <property type="entry name" value="Restrct_endonuc_typeI_TRD_sf"/>
</dbReference>